<dbReference type="OrthoDB" id="6730379at2759"/>
<keyword evidence="5" id="KW-1185">Reference proteome</keyword>
<feature type="compositionally biased region" description="Polar residues" evidence="1">
    <location>
        <begin position="183"/>
        <end position="195"/>
    </location>
</feature>
<dbReference type="EMBL" id="MU167307">
    <property type="protein sequence ID" value="KAG0143915.1"/>
    <property type="molecule type" value="Genomic_DNA"/>
</dbReference>
<dbReference type="AlphaFoldDB" id="A0A9P6NHU9"/>
<name>A0A9P6NHU9_9BASI</name>
<feature type="region of interest" description="Disordered" evidence="1">
    <location>
        <begin position="256"/>
        <end position="300"/>
    </location>
</feature>
<evidence type="ECO:0000259" key="3">
    <source>
        <dbReference type="Pfam" id="PF13086"/>
    </source>
</evidence>
<feature type="region of interest" description="Disordered" evidence="1">
    <location>
        <begin position="132"/>
        <end position="204"/>
    </location>
</feature>
<evidence type="ECO:0000256" key="2">
    <source>
        <dbReference type="SAM" id="Phobius"/>
    </source>
</evidence>
<evidence type="ECO:0000313" key="4">
    <source>
        <dbReference type="EMBL" id="KAG0143915.1"/>
    </source>
</evidence>
<dbReference type="InterPro" id="IPR027417">
    <property type="entry name" value="P-loop_NTPase"/>
</dbReference>
<evidence type="ECO:0000313" key="5">
    <source>
        <dbReference type="Proteomes" id="UP000886653"/>
    </source>
</evidence>
<evidence type="ECO:0000256" key="1">
    <source>
        <dbReference type="SAM" id="MobiDB-lite"/>
    </source>
</evidence>
<dbReference type="Gene3D" id="3.40.50.300">
    <property type="entry name" value="P-loop containing nucleotide triphosphate hydrolases"/>
    <property type="match status" value="1"/>
</dbReference>
<keyword evidence="2" id="KW-0812">Transmembrane</keyword>
<feature type="domain" description="DNA2/NAM7 helicase helicase" evidence="3">
    <location>
        <begin position="54"/>
        <end position="81"/>
    </location>
</feature>
<protein>
    <recommendedName>
        <fullName evidence="3">DNA2/NAM7 helicase helicase domain-containing protein</fullName>
    </recommendedName>
</protein>
<feature type="compositionally biased region" description="Basic and acidic residues" evidence="1">
    <location>
        <begin position="161"/>
        <end position="182"/>
    </location>
</feature>
<organism evidence="4 5">
    <name type="scientific">Cronartium quercuum f. sp. fusiforme G11</name>
    <dbReference type="NCBI Taxonomy" id="708437"/>
    <lineage>
        <taxon>Eukaryota</taxon>
        <taxon>Fungi</taxon>
        <taxon>Dikarya</taxon>
        <taxon>Basidiomycota</taxon>
        <taxon>Pucciniomycotina</taxon>
        <taxon>Pucciniomycetes</taxon>
        <taxon>Pucciniales</taxon>
        <taxon>Coleosporiaceae</taxon>
        <taxon>Cronartium</taxon>
    </lineage>
</organism>
<proteinExistence type="predicted"/>
<sequence>MRKSRSTTVRDQLGLHCMLQLDVSQRAAFGYKVIWNCGRRLLNIFQVGIFGLRACWILISKSKHKVILAGDPHQLPPTIKSIKHASTSRTKAKKNTPGKALPKVKEIVEGKKGNLVAGKAFKAKDDDSKSKETKFIDAKKTEGDSKDNWTEIQPTQSTSDGKSEDKSDSDGSQTEKETKSFEKFTTPSGLGTKPSTPAKWNGPQFFKMKPPKLLEVTMFDRLLKGNSLISCLLDVQYVSNWEKPATEVGKQWAKVAHSSKKPSPNLPRSSPKSPTEILESKASAEVFTTSSEGQEPEKLLMRNRLPISSGAFCT</sequence>
<keyword evidence="2" id="KW-1133">Transmembrane helix</keyword>
<accession>A0A9P6NHU9</accession>
<reference evidence="4" key="1">
    <citation type="submission" date="2013-11" db="EMBL/GenBank/DDBJ databases">
        <title>Genome sequence of the fusiform rust pathogen reveals effectors for host alternation and coevolution with pine.</title>
        <authorList>
            <consortium name="DOE Joint Genome Institute"/>
            <person name="Smith K."/>
            <person name="Pendleton A."/>
            <person name="Kubisiak T."/>
            <person name="Anderson C."/>
            <person name="Salamov A."/>
            <person name="Aerts A."/>
            <person name="Riley R."/>
            <person name="Clum A."/>
            <person name="Lindquist E."/>
            <person name="Ence D."/>
            <person name="Campbell M."/>
            <person name="Kronenberg Z."/>
            <person name="Feau N."/>
            <person name="Dhillon B."/>
            <person name="Hamelin R."/>
            <person name="Burleigh J."/>
            <person name="Smith J."/>
            <person name="Yandell M."/>
            <person name="Nelson C."/>
            <person name="Grigoriev I."/>
            <person name="Davis J."/>
        </authorList>
    </citation>
    <scope>NUCLEOTIDE SEQUENCE</scope>
    <source>
        <strain evidence="4">G11</strain>
    </source>
</reference>
<gene>
    <name evidence="4" type="ORF">CROQUDRAFT_95683</name>
</gene>
<dbReference type="Pfam" id="PF13086">
    <property type="entry name" value="AAA_11"/>
    <property type="match status" value="1"/>
</dbReference>
<feature type="compositionally biased region" description="Basic and acidic residues" evidence="1">
    <location>
        <begin position="132"/>
        <end position="149"/>
    </location>
</feature>
<feature type="transmembrane region" description="Helical" evidence="2">
    <location>
        <begin position="41"/>
        <end position="59"/>
    </location>
</feature>
<dbReference type="Proteomes" id="UP000886653">
    <property type="component" value="Unassembled WGS sequence"/>
</dbReference>
<dbReference type="InterPro" id="IPR041677">
    <property type="entry name" value="DNA2/NAM7_AAA_11"/>
</dbReference>
<comment type="caution">
    <text evidence="4">The sequence shown here is derived from an EMBL/GenBank/DDBJ whole genome shotgun (WGS) entry which is preliminary data.</text>
</comment>
<keyword evidence="2" id="KW-0472">Membrane</keyword>
<dbReference type="GO" id="GO:0004386">
    <property type="term" value="F:helicase activity"/>
    <property type="evidence" value="ECO:0007669"/>
    <property type="project" value="InterPro"/>
</dbReference>